<dbReference type="InterPro" id="IPR036188">
    <property type="entry name" value="FAD/NAD-bd_sf"/>
</dbReference>
<dbReference type="SUPFAM" id="SSF51905">
    <property type="entry name" value="FAD/NAD(P)-binding domain"/>
    <property type="match status" value="1"/>
</dbReference>
<dbReference type="PANTHER" id="PTHR10668">
    <property type="entry name" value="PHYTOENE DEHYDROGENASE"/>
    <property type="match status" value="1"/>
</dbReference>
<protein>
    <submittedName>
        <fullName evidence="1">NAD(P)/FAD-dependent oxidoreductase</fullName>
    </submittedName>
</protein>
<organism evidence="1 2">
    <name type="scientific">Microbacterium galbum</name>
    <dbReference type="NCBI Taxonomy" id="3075994"/>
    <lineage>
        <taxon>Bacteria</taxon>
        <taxon>Bacillati</taxon>
        <taxon>Actinomycetota</taxon>
        <taxon>Actinomycetes</taxon>
        <taxon>Micrococcales</taxon>
        <taxon>Microbacteriaceae</taxon>
        <taxon>Microbacterium</taxon>
    </lineage>
</organism>
<dbReference type="Proteomes" id="UP001263371">
    <property type="component" value="Unassembled WGS sequence"/>
</dbReference>
<dbReference type="EMBL" id="JAWDIS010000001">
    <property type="protein sequence ID" value="MDU0366397.1"/>
    <property type="molecule type" value="Genomic_DNA"/>
</dbReference>
<dbReference type="RefSeq" id="WP_315993630.1">
    <property type="nucleotide sequence ID" value="NZ_JAWDIS010000001.1"/>
</dbReference>
<dbReference type="PANTHER" id="PTHR10668:SF105">
    <property type="entry name" value="DEHYDROGENASE-RELATED"/>
    <property type="match status" value="1"/>
</dbReference>
<proteinExistence type="predicted"/>
<keyword evidence="2" id="KW-1185">Reference proteome</keyword>
<dbReference type="Gene3D" id="3.40.50.720">
    <property type="entry name" value="NAD(P)-binding Rossmann-like Domain"/>
    <property type="match status" value="1"/>
</dbReference>
<dbReference type="Gene3D" id="3.50.50.60">
    <property type="entry name" value="FAD/NAD(P)-binding domain"/>
    <property type="match status" value="1"/>
</dbReference>
<evidence type="ECO:0000313" key="2">
    <source>
        <dbReference type="Proteomes" id="UP001263371"/>
    </source>
</evidence>
<accession>A0ABU3T4U6</accession>
<comment type="caution">
    <text evidence="1">The sequence shown here is derived from an EMBL/GenBank/DDBJ whole genome shotgun (WGS) entry which is preliminary data.</text>
</comment>
<dbReference type="Pfam" id="PF13450">
    <property type="entry name" value="NAD_binding_8"/>
    <property type="match status" value="1"/>
</dbReference>
<gene>
    <name evidence="1" type="ORF">RWH45_04155</name>
</gene>
<name>A0ABU3T4U6_9MICO</name>
<dbReference type="PRINTS" id="PR00419">
    <property type="entry name" value="ADXRDTASE"/>
</dbReference>
<evidence type="ECO:0000313" key="1">
    <source>
        <dbReference type="EMBL" id="MDU0366397.1"/>
    </source>
</evidence>
<reference evidence="1 2" key="1">
    <citation type="submission" date="2023-09" db="EMBL/GenBank/DDBJ databases">
        <title>Microbacterium fusihabitans sp. nov., Microbacterium phycihabitans sp. nov., and Microbacterium cervinum sp. nov., isolated from dried seaweeds of beach.</title>
        <authorList>
            <person name="Lee S.D."/>
        </authorList>
    </citation>
    <scope>NUCLEOTIDE SEQUENCE [LARGE SCALE GENOMIC DNA]</scope>
    <source>
        <strain evidence="1 2">KSW4-17</strain>
    </source>
</reference>
<sequence>MRVSVVGSGPNGLAAAVIMARAGHEVTVHESAAKAGGGLRTDRFEAFDGIFDVCSAAHPMALASVFFQSFEITRRVDFLTPDISYAHAMEGVSAVAYRSLQRTIDELGRSGAGWGRVMKPLLLNIEAVRRLGGMDLRARPSTIGAAAALAAAVGGLSTLREDARSLAAGVTAHAAAPFGSFPARFVGAVLAAEAHASGWPIPRGGSAAIAEALVSDLVAHGGEINVGHHVDDLREVWRPGDVAILNIGPRGFARLGRGLLPASYSRRLSRYRYGNAASKVDFVLSAPIPWADSRLRDAGTVHIGGHEADISRAEKAARAGVVPVDPYVLLSQPTRLDRSRLPEGSSDEIVWAYAHVPNNSEIDASEMIARRIESFAPGFRELIIHHEARPAPFFAATNANFVGGDILGGRVDAGQLLTRPTLTTRPWRTPLPGVYLASASTPPGAGVHGMAGWHAARLALRDLDQTLPDLGVR</sequence>